<keyword evidence="1 6" id="KW-0732">Signal</keyword>
<protein>
    <recommendedName>
        <fullName evidence="6">Outer membrane protein assembly factor BamD</fullName>
    </recommendedName>
</protein>
<dbReference type="STRING" id="316055.RPE_2118"/>
<dbReference type="HOGENOM" id="CLU_065982_1_1_5"/>
<keyword evidence="2 6" id="KW-0472">Membrane</keyword>
<gene>
    <name evidence="6" type="primary">bamD</name>
    <name evidence="9" type="ordered locus">RPE_2118</name>
</gene>
<evidence type="ECO:0000256" key="2">
    <source>
        <dbReference type="ARBA" id="ARBA00023136"/>
    </source>
</evidence>
<keyword evidence="5 9" id="KW-0449">Lipoprotein</keyword>
<dbReference type="GO" id="GO:0051205">
    <property type="term" value="P:protein insertion into membrane"/>
    <property type="evidence" value="ECO:0007669"/>
    <property type="project" value="UniProtKB-UniRule"/>
</dbReference>
<dbReference type="HAMAP" id="MF_00922">
    <property type="entry name" value="OM_assembly_BamD"/>
    <property type="match status" value="1"/>
</dbReference>
<dbReference type="InterPro" id="IPR039565">
    <property type="entry name" value="BamD-like"/>
</dbReference>
<dbReference type="InterPro" id="IPR017689">
    <property type="entry name" value="BamD"/>
</dbReference>
<dbReference type="AlphaFoldDB" id="Q07PS2"/>
<organism evidence="9">
    <name type="scientific">Rhodopseudomonas palustris (strain BisA53)</name>
    <dbReference type="NCBI Taxonomy" id="316055"/>
    <lineage>
        <taxon>Bacteria</taxon>
        <taxon>Pseudomonadati</taxon>
        <taxon>Pseudomonadota</taxon>
        <taxon>Alphaproteobacteria</taxon>
        <taxon>Hyphomicrobiales</taxon>
        <taxon>Nitrobacteraceae</taxon>
        <taxon>Rhodopseudomonas</taxon>
    </lineage>
</organism>
<evidence type="ECO:0000256" key="7">
    <source>
        <dbReference type="SAM" id="Phobius"/>
    </source>
</evidence>
<comment type="subcellular location">
    <subcellularLocation>
        <location evidence="6">Cell outer membrane</location>
    </subcellularLocation>
</comment>
<reference evidence="9" key="1">
    <citation type="submission" date="2006-09" db="EMBL/GenBank/DDBJ databases">
        <title>Complete sequence of Rhodopseudomonas palustris BisA53.</title>
        <authorList>
            <consortium name="US DOE Joint Genome Institute"/>
            <person name="Copeland A."/>
            <person name="Lucas S."/>
            <person name="Lapidus A."/>
            <person name="Barry K."/>
            <person name="Detter J.C."/>
            <person name="Glavina del Rio T."/>
            <person name="Hammon N."/>
            <person name="Israni S."/>
            <person name="Dalin E."/>
            <person name="Tice H."/>
            <person name="Pitluck S."/>
            <person name="Chain P."/>
            <person name="Malfatti S."/>
            <person name="Shin M."/>
            <person name="Vergez L."/>
            <person name="Schmutz J."/>
            <person name="Larimer F."/>
            <person name="Land M."/>
            <person name="Hauser L."/>
            <person name="Pelletier D.A."/>
            <person name="Kyrpides N."/>
            <person name="Kim E."/>
            <person name="Harwood C.S."/>
            <person name="Oda Y."/>
            <person name="Richardson P."/>
        </authorList>
    </citation>
    <scope>NUCLEOTIDE SEQUENCE [LARGE SCALE GENOMIC DNA]</scope>
    <source>
        <strain evidence="9">BisA53</strain>
    </source>
</reference>
<evidence type="ECO:0000256" key="1">
    <source>
        <dbReference type="ARBA" id="ARBA00022729"/>
    </source>
</evidence>
<feature type="domain" description="Outer membrane lipoprotein BamD-like" evidence="8">
    <location>
        <begin position="59"/>
        <end position="255"/>
    </location>
</feature>
<dbReference type="PANTHER" id="PTHR37423:SF1">
    <property type="entry name" value="OUTER MEMBRANE PROTEIN ASSEMBLY FACTOR BAMD"/>
    <property type="match status" value="1"/>
</dbReference>
<keyword evidence="7" id="KW-0812">Transmembrane</keyword>
<proteinExistence type="inferred from homology"/>
<keyword evidence="4 6" id="KW-0998">Cell outer membrane</keyword>
<evidence type="ECO:0000256" key="6">
    <source>
        <dbReference type="HAMAP-Rule" id="MF_00922"/>
    </source>
</evidence>
<dbReference type="EMBL" id="CP000463">
    <property type="protein sequence ID" value="ABJ06062.1"/>
    <property type="molecule type" value="Genomic_DNA"/>
</dbReference>
<evidence type="ECO:0000256" key="4">
    <source>
        <dbReference type="ARBA" id="ARBA00023237"/>
    </source>
</evidence>
<dbReference type="GO" id="GO:1990063">
    <property type="term" value="C:Bam protein complex"/>
    <property type="evidence" value="ECO:0007669"/>
    <property type="project" value="TreeGrafter"/>
</dbReference>
<dbReference type="InterPro" id="IPR011990">
    <property type="entry name" value="TPR-like_helical_dom_sf"/>
</dbReference>
<evidence type="ECO:0000259" key="8">
    <source>
        <dbReference type="Pfam" id="PF13525"/>
    </source>
</evidence>
<dbReference type="SUPFAM" id="SSF48452">
    <property type="entry name" value="TPR-like"/>
    <property type="match status" value="2"/>
</dbReference>
<evidence type="ECO:0000313" key="9">
    <source>
        <dbReference type="EMBL" id="ABJ06062.1"/>
    </source>
</evidence>
<comment type="function">
    <text evidence="6">Part of the outer membrane protein assembly complex, which is involved in assembly and insertion of beta-barrel proteins into the outer membrane.</text>
</comment>
<comment type="similarity">
    <text evidence="6">Belongs to the BamD family.</text>
</comment>
<evidence type="ECO:0000256" key="3">
    <source>
        <dbReference type="ARBA" id="ARBA00023139"/>
    </source>
</evidence>
<evidence type="ECO:0000256" key="5">
    <source>
        <dbReference type="ARBA" id="ARBA00023288"/>
    </source>
</evidence>
<dbReference type="PANTHER" id="PTHR37423">
    <property type="entry name" value="SOLUBLE LYTIC MUREIN TRANSGLYCOSYLASE-RELATED"/>
    <property type="match status" value="1"/>
</dbReference>
<comment type="subunit">
    <text evidence="6">Part of the Bam complex.</text>
</comment>
<dbReference type="CDD" id="cd15830">
    <property type="entry name" value="BamD"/>
    <property type="match status" value="1"/>
</dbReference>
<accession>Q07PS2</accession>
<dbReference type="eggNOG" id="COG4105">
    <property type="taxonomic scope" value="Bacteria"/>
</dbReference>
<dbReference type="GO" id="GO:0043165">
    <property type="term" value="P:Gram-negative-bacterium-type cell outer membrane assembly"/>
    <property type="evidence" value="ECO:0007669"/>
    <property type="project" value="UniProtKB-UniRule"/>
</dbReference>
<dbReference type="Pfam" id="PF13525">
    <property type="entry name" value="YfiO"/>
    <property type="match status" value="1"/>
</dbReference>
<dbReference type="NCBIfam" id="TIGR03302">
    <property type="entry name" value="OM_YfiO"/>
    <property type="match status" value="1"/>
</dbReference>
<sequence>MSAQHLTSGQRDVVQARAARVGRALRLSAGLLLLALPLTGCGTGAIWDKFLTKDETYTDEPADKLYNEGLYLMNQSKDPKAASKKFEEVDRQHPYSDWARKSLLMSAYAYYEAGDYDNCIGSATRYVTMHPGSADAAYAQYLIAASHYDQIPDISRDQGRTEKAMAALEEVIRKYPTSEYATTAKKKLEGARDQLAGKEMAVGRYYMERRDYTAAINRFKTVVTRYQTTRHVEEALARLTEAYMAIGIVGEAQTAAAVLGHNFPDSRWYKDAYNLVKSGGLEPSENRGSYISKAFKKLGLG</sequence>
<dbReference type="Gene3D" id="1.25.40.10">
    <property type="entry name" value="Tetratricopeptide repeat domain"/>
    <property type="match status" value="1"/>
</dbReference>
<name>Q07PS2_RHOP5</name>
<keyword evidence="7" id="KW-1133">Transmembrane helix</keyword>
<keyword evidence="3" id="KW-0564">Palmitate</keyword>
<dbReference type="KEGG" id="rpe:RPE_2118"/>
<dbReference type="OrthoDB" id="9804044at2"/>
<feature type="transmembrane region" description="Helical" evidence="7">
    <location>
        <begin position="27"/>
        <end position="47"/>
    </location>
</feature>